<dbReference type="AlphaFoldDB" id="A6IP23"/>
<proteinExistence type="predicted"/>
<evidence type="ECO:0000313" key="2">
    <source>
        <dbReference type="EMBL" id="EDL99037.1"/>
    </source>
</evidence>
<dbReference type="EMBL" id="CH473965">
    <property type="protein sequence ID" value="EDL99037.1"/>
    <property type="molecule type" value="Genomic_DNA"/>
</dbReference>
<feature type="region of interest" description="Disordered" evidence="1">
    <location>
        <begin position="1"/>
        <end position="22"/>
    </location>
</feature>
<accession>A6IP23</accession>
<evidence type="ECO:0000256" key="1">
    <source>
        <dbReference type="SAM" id="MobiDB-lite"/>
    </source>
</evidence>
<name>A6IP23_RAT</name>
<dbReference type="Proteomes" id="UP000234681">
    <property type="component" value="Chromosome 9"/>
</dbReference>
<gene>
    <name evidence="2" type="ORF">rCG_22541</name>
</gene>
<reference evidence="2 3" key="1">
    <citation type="submission" date="2005-09" db="EMBL/GenBank/DDBJ databases">
        <authorList>
            <person name="Mural R.J."/>
            <person name="Li P.W."/>
            <person name="Adams M.D."/>
            <person name="Amanatides P.G."/>
            <person name="Baden-Tillson H."/>
            <person name="Barnstead M."/>
            <person name="Chin S.H."/>
            <person name="Dew I."/>
            <person name="Evans C.A."/>
            <person name="Ferriera S."/>
            <person name="Flanigan M."/>
            <person name="Fosler C."/>
            <person name="Glodek A."/>
            <person name="Gu Z."/>
            <person name="Holt R.A."/>
            <person name="Jennings D."/>
            <person name="Kraft C.L."/>
            <person name="Lu F."/>
            <person name="Nguyen T."/>
            <person name="Nusskern D.R."/>
            <person name="Pfannkoch C.M."/>
            <person name="Sitter C."/>
            <person name="Sutton G.G."/>
            <person name="Venter J.C."/>
            <person name="Wang Z."/>
            <person name="Woodage T."/>
            <person name="Zheng X.H."/>
            <person name="Zhong F."/>
        </authorList>
    </citation>
    <scope>NUCLEOTIDE SEQUENCE [LARGE SCALE GENOMIC DNA]</scope>
    <source>
        <strain>BN</strain>
        <strain evidence="3">Sprague-Dawley</strain>
    </source>
</reference>
<sequence>MSAPEFHGSLQKRAWEERKSQRNGVCWEIMSSKMSKLTLKVSTTWLPEQDMDTDDTSRHPNPDGVKFWRPQATQRTPGK</sequence>
<organism evidence="2 3">
    <name type="scientific">Rattus norvegicus</name>
    <name type="common">Rat</name>
    <dbReference type="NCBI Taxonomy" id="10116"/>
    <lineage>
        <taxon>Eukaryota</taxon>
        <taxon>Metazoa</taxon>
        <taxon>Chordata</taxon>
        <taxon>Craniata</taxon>
        <taxon>Vertebrata</taxon>
        <taxon>Euteleostomi</taxon>
        <taxon>Mammalia</taxon>
        <taxon>Eutheria</taxon>
        <taxon>Euarchontoglires</taxon>
        <taxon>Glires</taxon>
        <taxon>Rodentia</taxon>
        <taxon>Myomorpha</taxon>
        <taxon>Muroidea</taxon>
        <taxon>Muridae</taxon>
        <taxon>Murinae</taxon>
        <taxon>Rattus</taxon>
    </lineage>
</organism>
<protein>
    <submittedName>
        <fullName evidence="2">RCG22541</fullName>
    </submittedName>
</protein>
<evidence type="ECO:0000313" key="3">
    <source>
        <dbReference type="Proteomes" id="UP000234681"/>
    </source>
</evidence>
<feature type="region of interest" description="Disordered" evidence="1">
    <location>
        <begin position="47"/>
        <end position="79"/>
    </location>
</feature>